<dbReference type="Proteomes" id="UP000548771">
    <property type="component" value="Unassembled WGS sequence"/>
</dbReference>
<feature type="binding site" evidence="8">
    <location>
        <position position="165"/>
    </location>
    <ligand>
        <name>glyoxylate</name>
        <dbReference type="ChEBI" id="CHEBI:36655"/>
    </ligand>
</feature>
<evidence type="ECO:0000256" key="6">
    <source>
        <dbReference type="ARBA" id="ARBA00024042"/>
    </source>
</evidence>
<gene>
    <name evidence="10" type="primary">lldD_2</name>
    <name evidence="10" type="ORF">CFBP2533_23490</name>
    <name evidence="11" type="ORF">E1J24_05385</name>
</gene>
<reference evidence="11" key="3">
    <citation type="journal article" date="2020" name="Syst. Appl. Microbiol.">
        <title>Clarifying the taxonomy of the causal agent of bacterial leaf spot of lettuce through a polyphasic approach reveals that Xanthomonas cynarae Trebaol et al. 2000 emend. Timilsina et al. 2019 is a later heterotypic synonym of Xanthomonas hortorum Vauterin et al. 1995.</title>
        <authorList>
            <person name="Moriniere L."/>
            <person name="Burlet A."/>
            <person name="Rosenthal E.R."/>
            <person name="Nesme X."/>
            <person name="Portier P."/>
            <person name="Bull C.T."/>
            <person name="Lavire C."/>
            <person name="Fischer-Le Saux M."/>
            <person name="Bertolla F."/>
        </authorList>
    </citation>
    <scope>NUCLEOTIDE SEQUENCE</scope>
    <source>
        <strain evidence="11">CFBP2533</strain>
    </source>
</reference>
<dbReference type="PROSITE" id="PS51349">
    <property type="entry name" value="FMN_HYDROXY_ACID_DH_2"/>
    <property type="match status" value="1"/>
</dbReference>
<dbReference type="FunFam" id="3.20.20.70:FF:000029">
    <property type="entry name" value="L-lactate dehydrogenase"/>
    <property type="match status" value="1"/>
</dbReference>
<dbReference type="GO" id="GO:0010181">
    <property type="term" value="F:FMN binding"/>
    <property type="evidence" value="ECO:0007669"/>
    <property type="project" value="InterPro"/>
</dbReference>
<dbReference type="InterPro" id="IPR013785">
    <property type="entry name" value="Aldolase_TIM"/>
</dbReference>
<dbReference type="NCBIfam" id="NF008398">
    <property type="entry name" value="PRK11197.1"/>
    <property type="match status" value="1"/>
</dbReference>
<dbReference type="SUPFAM" id="SSF51395">
    <property type="entry name" value="FMN-linked oxidoreductases"/>
    <property type="match status" value="1"/>
</dbReference>
<accession>A0A6V7DGD0</accession>
<dbReference type="InterPro" id="IPR037396">
    <property type="entry name" value="FMN_HAD"/>
</dbReference>
<dbReference type="GO" id="GO:0005886">
    <property type="term" value="C:plasma membrane"/>
    <property type="evidence" value="ECO:0007669"/>
    <property type="project" value="TreeGrafter"/>
</dbReference>
<feature type="binding site" evidence="8">
    <location>
        <position position="276"/>
    </location>
    <ligand>
        <name>glyoxylate</name>
        <dbReference type="ChEBI" id="CHEBI:36655"/>
    </ligand>
</feature>
<feature type="binding site" evidence="8">
    <location>
        <position position="130"/>
    </location>
    <ligand>
        <name>FMN</name>
        <dbReference type="ChEBI" id="CHEBI:58210"/>
    </ligand>
</feature>
<feature type="binding site" evidence="8">
    <location>
        <begin position="307"/>
        <end position="311"/>
    </location>
    <ligand>
        <name>FMN</name>
        <dbReference type="ChEBI" id="CHEBI:58210"/>
    </ligand>
</feature>
<keyword evidence="2" id="KW-0997">Cell inner membrane</keyword>
<keyword evidence="4 8" id="KW-0288">FMN</keyword>
<dbReference type="PIRSF" id="PIRSF000138">
    <property type="entry name" value="Al-hdrx_acd_dh"/>
    <property type="match status" value="1"/>
</dbReference>
<dbReference type="GO" id="GO:0004459">
    <property type="term" value="F:L-lactate dehydrogenase (NAD+) activity"/>
    <property type="evidence" value="ECO:0007669"/>
    <property type="project" value="TreeGrafter"/>
</dbReference>
<proteinExistence type="inferred from homology"/>
<keyword evidence="2" id="KW-0472">Membrane</keyword>
<dbReference type="EMBL" id="LR828261">
    <property type="protein sequence ID" value="CAD0333994.1"/>
    <property type="molecule type" value="Genomic_DNA"/>
</dbReference>
<organism evidence="10">
    <name type="scientific">Xanthomonas hortorum pv. pelargonii</name>
    <dbReference type="NCBI Taxonomy" id="453602"/>
    <lineage>
        <taxon>Bacteria</taxon>
        <taxon>Pseudomonadati</taxon>
        <taxon>Pseudomonadota</taxon>
        <taxon>Gammaproteobacteria</taxon>
        <taxon>Lysobacterales</taxon>
        <taxon>Lysobacteraceae</taxon>
        <taxon>Xanthomonas</taxon>
    </lineage>
</organism>
<feature type="binding site" evidence="8">
    <location>
        <position position="128"/>
    </location>
    <ligand>
        <name>FMN</name>
        <dbReference type="ChEBI" id="CHEBI:58210"/>
    </ligand>
</feature>
<feature type="active site" description="Proton acceptor" evidence="7">
    <location>
        <position position="276"/>
    </location>
</feature>
<dbReference type="AlphaFoldDB" id="A0A6V7DGD0"/>
<feature type="binding site" evidence="8">
    <location>
        <position position="25"/>
    </location>
    <ligand>
        <name>glyoxylate</name>
        <dbReference type="ChEBI" id="CHEBI:36655"/>
    </ligand>
</feature>
<evidence type="ECO:0000256" key="2">
    <source>
        <dbReference type="ARBA" id="ARBA00022519"/>
    </source>
</evidence>
<evidence type="ECO:0000256" key="3">
    <source>
        <dbReference type="ARBA" id="ARBA00022630"/>
    </source>
</evidence>
<feature type="binding site" evidence="8">
    <location>
        <position position="252"/>
    </location>
    <ligand>
        <name>FMN</name>
        <dbReference type="ChEBI" id="CHEBI:58210"/>
    </ligand>
</feature>
<evidence type="ECO:0000256" key="8">
    <source>
        <dbReference type="PIRSR" id="PIRSR000138-2"/>
    </source>
</evidence>
<comment type="similarity">
    <text evidence="6">Belongs to the FMN-dependent alpha-hydroxy acid dehydrogenase family.</text>
</comment>
<dbReference type="EMBL" id="SMDX01000004">
    <property type="protein sequence ID" value="NMI21317.1"/>
    <property type="molecule type" value="Genomic_DNA"/>
</dbReference>
<keyword evidence="3 8" id="KW-0285">Flavoprotein</keyword>
<dbReference type="PROSITE" id="PS00557">
    <property type="entry name" value="FMN_HYDROXY_ACID_DH_1"/>
    <property type="match status" value="1"/>
</dbReference>
<name>A0A6V7DGD0_9XANT</name>
<evidence type="ECO:0000256" key="5">
    <source>
        <dbReference type="ARBA" id="ARBA00023002"/>
    </source>
</evidence>
<feature type="domain" description="FMN hydroxy acid dehydrogenase" evidence="9">
    <location>
        <begin position="1"/>
        <end position="381"/>
    </location>
</feature>
<dbReference type="InterPro" id="IPR000262">
    <property type="entry name" value="FMN-dep_DH"/>
</dbReference>
<feature type="binding site" evidence="8">
    <location>
        <position position="279"/>
    </location>
    <ligand>
        <name>glyoxylate</name>
        <dbReference type="ChEBI" id="CHEBI:36655"/>
    </ligand>
</feature>
<dbReference type="GO" id="GO:0009060">
    <property type="term" value="P:aerobic respiration"/>
    <property type="evidence" value="ECO:0007669"/>
    <property type="project" value="TreeGrafter"/>
</dbReference>
<dbReference type="CDD" id="cd02809">
    <property type="entry name" value="alpha_hydroxyacid_oxid_FMN"/>
    <property type="match status" value="1"/>
</dbReference>
<reference evidence="11" key="1">
    <citation type="submission" date="2019-03" db="EMBL/GenBank/DDBJ databases">
        <authorList>
            <person name="Moriniere L."/>
            <person name="Burlet A."/>
            <person name="Rosenthal E."/>
            <person name="Portier P."/>
            <person name="Lavire C."/>
            <person name="Nesme X."/>
            <person name="Bull C.T."/>
            <person name="Le Saux M."/>
            <person name="Bertolla F."/>
        </authorList>
    </citation>
    <scope>NUCLEOTIDE SEQUENCE</scope>
    <source>
        <strain evidence="11">CFBP2533</strain>
    </source>
</reference>
<feature type="binding site" evidence="8">
    <location>
        <position position="156"/>
    </location>
    <ligand>
        <name>FMN</name>
        <dbReference type="ChEBI" id="CHEBI:58210"/>
    </ligand>
</feature>
<dbReference type="EMBL" id="LR828261">
    <property type="protein sequence ID" value="CAD0333985.1"/>
    <property type="molecule type" value="Genomic_DNA"/>
</dbReference>
<keyword evidence="2" id="KW-1003">Cell membrane</keyword>
<comment type="cofactor">
    <cofactor evidence="1">
        <name>FMN</name>
        <dbReference type="ChEBI" id="CHEBI:58210"/>
    </cofactor>
</comment>
<evidence type="ECO:0000313" key="12">
    <source>
        <dbReference type="Proteomes" id="UP000548771"/>
    </source>
</evidence>
<evidence type="ECO:0000256" key="1">
    <source>
        <dbReference type="ARBA" id="ARBA00001917"/>
    </source>
</evidence>
<feature type="binding site" evidence="8">
    <location>
        <position position="107"/>
    </location>
    <ligand>
        <name>FMN</name>
        <dbReference type="ChEBI" id="CHEBI:58210"/>
    </ligand>
</feature>
<keyword evidence="5" id="KW-0560">Oxidoreductase</keyword>
<protein>
    <submittedName>
        <fullName evidence="11">Alpha-hydroxy-acid oxidizing protein</fullName>
    </submittedName>
    <submittedName>
        <fullName evidence="10">L-lactate dehydrogenase</fullName>
    </submittedName>
</protein>
<dbReference type="PANTHER" id="PTHR10578:SF107">
    <property type="entry name" value="2-HYDROXYACID OXIDASE 1"/>
    <property type="match status" value="1"/>
</dbReference>
<dbReference type="Gene3D" id="3.20.20.70">
    <property type="entry name" value="Aldolase class I"/>
    <property type="match status" value="1"/>
</dbReference>
<dbReference type="Pfam" id="PF01070">
    <property type="entry name" value="FMN_dh"/>
    <property type="match status" value="1"/>
</dbReference>
<dbReference type="InterPro" id="IPR008259">
    <property type="entry name" value="FMN_hydac_DH_AS"/>
</dbReference>
<sequence>MSAIACVDDVQALAQRRLPRMFYDYVAAGSWSQTTRQANRCDLDALRLRQRVAIDVARRSTASTLLGVPVAMPLALAPTGLAGLLYPDGEVLAARAAEAFGVPFVLSTMSICSLEQVCASVQTPCWFQLYLMRDRGFSAALIARAQAAGCGALMLTLDVPFMGQRHADLRNGLSVPPRVSLATLRDFATHPRWCLRMLGSRQRGFGNLAGQVGGQGDLASLAAWTASQFDAALTWDDVAWVRARWRGPLIVKGILDVDDARQAVAAGADALVVSNHGGRQLDGAASSIRMLPAIVAAVGGDVEIHLDSGIRCGQDVLKALALGARGAYIGRAWLYGLAASGQAGVTEVLWLIQRELELSMGLCGRPQIADIDASVLLPRSG</sequence>
<dbReference type="PANTHER" id="PTHR10578">
    <property type="entry name" value="S -2-HYDROXY-ACID OXIDASE-RELATED"/>
    <property type="match status" value="1"/>
</dbReference>
<feature type="binding site" evidence="8">
    <location>
        <position position="274"/>
    </location>
    <ligand>
        <name>FMN</name>
        <dbReference type="ChEBI" id="CHEBI:58210"/>
    </ligand>
</feature>
<evidence type="ECO:0000256" key="7">
    <source>
        <dbReference type="PIRSR" id="PIRSR000138-1"/>
    </source>
</evidence>
<evidence type="ECO:0000313" key="11">
    <source>
        <dbReference type="EMBL" id="NMI21317.1"/>
    </source>
</evidence>
<evidence type="ECO:0000256" key="4">
    <source>
        <dbReference type="ARBA" id="ARBA00022643"/>
    </source>
</evidence>
<evidence type="ECO:0000259" key="9">
    <source>
        <dbReference type="PROSITE" id="PS51349"/>
    </source>
</evidence>
<reference evidence="12" key="2">
    <citation type="journal article" date="2020" name="Syst. Appl. Microbiol.">
        <title>Clarifying the taxonomy of the causal agent of bacterial leaf spot of lettuce through a polyphasic approach reveals that Xanthomonas cynarae Trebaol et al. 2000 emend. Timilsina et al. 2019 is a later heterotypic synonym of Xanthomonas hortorum Vauterin et al. 1995.</title>
        <authorList>
            <person name="Moriniere L."/>
            <person name="Burlet A."/>
            <person name="Rosenthal E.R."/>
            <person name="Nesme X."/>
            <person name="Portier P."/>
            <person name="Bull C.T."/>
            <person name="Lavire C."/>
            <person name="Fischer-Le Saux M."/>
            <person name="Bertolla F."/>
        </authorList>
    </citation>
    <scope>NUCLEOTIDE SEQUENCE [LARGE SCALE GENOMIC DNA]</scope>
    <source>
        <strain evidence="12">CFBP2533</strain>
    </source>
</reference>
<feature type="binding site" evidence="8">
    <location>
        <begin position="330"/>
        <end position="331"/>
    </location>
    <ligand>
        <name>FMN</name>
        <dbReference type="ChEBI" id="CHEBI:58210"/>
    </ligand>
</feature>
<evidence type="ECO:0000313" key="10">
    <source>
        <dbReference type="EMBL" id="CAD0333985.1"/>
    </source>
</evidence>
<feature type="binding site" evidence="8">
    <location>
        <begin position="78"/>
        <end position="80"/>
    </location>
    <ligand>
        <name>FMN</name>
        <dbReference type="ChEBI" id="CHEBI:58210"/>
    </ligand>
</feature>
<reference evidence="10" key="4">
    <citation type="submission" date="2020-07" db="EMBL/GenBank/DDBJ databases">
        <authorList>
            <person name="Pothier F. J."/>
        </authorList>
    </citation>
    <scope>NUCLEOTIDE SEQUENCE</scope>
    <source>
        <strain evidence="10">CFBP 2533</strain>
    </source>
</reference>
<dbReference type="InterPro" id="IPR012133">
    <property type="entry name" value="Alpha-hydoxy_acid_DH_FMN"/>
</dbReference>
<dbReference type="RefSeq" id="WP_168957647.1">
    <property type="nucleotide sequence ID" value="NZ_CP098604.1"/>
</dbReference>